<feature type="transmembrane region" description="Helical" evidence="1">
    <location>
        <begin position="53"/>
        <end position="76"/>
    </location>
</feature>
<sequence length="230" mass="23806">THPIAKESAMNRIRAGAVALAAAAVMFVLYPALRPWHDESTATGALASLSASTWVPSHTFAMIGFILVPLGLLALAQAIAGTGSDRTTMTAFVTSTIGAGLVLPYYGAEAFGLHAIARQAAANPQLDLLALADQVRYDPIAVSTFGIGLLMLGAGAALAAVAIWRGNLLPRLSGVPFALGFLLFLPQFFTPAVVRISHGVLLGAGLLWLATALWRTAVSAGPAQRTDLGH</sequence>
<accession>A0A2W2BXA0</accession>
<feature type="non-terminal residue" evidence="2">
    <location>
        <position position="1"/>
    </location>
</feature>
<feature type="transmembrane region" description="Helical" evidence="1">
    <location>
        <begin position="140"/>
        <end position="163"/>
    </location>
</feature>
<dbReference type="RefSeq" id="WP_111244910.1">
    <property type="nucleotide sequence ID" value="NZ_POTX01000154.1"/>
</dbReference>
<evidence type="ECO:0000313" key="2">
    <source>
        <dbReference type="EMBL" id="PZF91921.1"/>
    </source>
</evidence>
<evidence type="ECO:0000256" key="1">
    <source>
        <dbReference type="SAM" id="Phobius"/>
    </source>
</evidence>
<name>A0A2W2BXA0_9ACTN</name>
<reference evidence="2 3" key="1">
    <citation type="submission" date="2018-01" db="EMBL/GenBank/DDBJ databases">
        <title>Draft genome sequence of Jishengella endophytica.</title>
        <authorList>
            <person name="Sahin N."/>
            <person name="Ay H."/>
            <person name="Saygin H."/>
        </authorList>
    </citation>
    <scope>NUCLEOTIDE SEQUENCE [LARGE SCALE GENOMIC DNA]</scope>
    <source>
        <strain evidence="2 3">DSM 45430</strain>
    </source>
</reference>
<evidence type="ECO:0008006" key="4">
    <source>
        <dbReference type="Google" id="ProtNLM"/>
    </source>
</evidence>
<feature type="transmembrane region" description="Helical" evidence="1">
    <location>
        <begin position="12"/>
        <end position="33"/>
    </location>
</feature>
<dbReference type="EMBL" id="POTX01000154">
    <property type="protein sequence ID" value="PZF91921.1"/>
    <property type="molecule type" value="Genomic_DNA"/>
</dbReference>
<feature type="transmembrane region" description="Helical" evidence="1">
    <location>
        <begin position="175"/>
        <end position="194"/>
    </location>
</feature>
<keyword evidence="3" id="KW-1185">Reference proteome</keyword>
<feature type="transmembrane region" description="Helical" evidence="1">
    <location>
        <begin position="200"/>
        <end position="218"/>
    </location>
</feature>
<comment type="caution">
    <text evidence="2">The sequence shown here is derived from an EMBL/GenBank/DDBJ whole genome shotgun (WGS) entry which is preliminary data.</text>
</comment>
<evidence type="ECO:0000313" key="3">
    <source>
        <dbReference type="Proteomes" id="UP000248627"/>
    </source>
</evidence>
<protein>
    <recommendedName>
        <fullName evidence="4">DUF4386 domain-containing protein</fullName>
    </recommendedName>
</protein>
<dbReference type="Proteomes" id="UP000248627">
    <property type="component" value="Unassembled WGS sequence"/>
</dbReference>
<organism evidence="2 3">
    <name type="scientific">Micromonospora endophytica</name>
    <dbReference type="NCBI Taxonomy" id="515350"/>
    <lineage>
        <taxon>Bacteria</taxon>
        <taxon>Bacillati</taxon>
        <taxon>Actinomycetota</taxon>
        <taxon>Actinomycetes</taxon>
        <taxon>Micromonosporales</taxon>
        <taxon>Micromonosporaceae</taxon>
        <taxon>Micromonospora</taxon>
    </lineage>
</organism>
<keyword evidence="1" id="KW-0472">Membrane</keyword>
<keyword evidence="1" id="KW-0812">Transmembrane</keyword>
<proteinExistence type="predicted"/>
<feature type="transmembrane region" description="Helical" evidence="1">
    <location>
        <begin position="88"/>
        <end position="106"/>
    </location>
</feature>
<dbReference type="AlphaFoldDB" id="A0A2W2BXA0"/>
<gene>
    <name evidence="2" type="ORF">C1I93_20410</name>
</gene>
<keyword evidence="1" id="KW-1133">Transmembrane helix</keyword>